<dbReference type="GO" id="GO:0006310">
    <property type="term" value="P:DNA recombination"/>
    <property type="evidence" value="ECO:0007669"/>
    <property type="project" value="UniProtKB-KW"/>
</dbReference>
<dbReference type="PANTHER" id="PTHR30349">
    <property type="entry name" value="PHAGE INTEGRASE-RELATED"/>
    <property type="match status" value="1"/>
</dbReference>
<organism evidence="3">
    <name type="scientific">marine sediment metagenome</name>
    <dbReference type="NCBI Taxonomy" id="412755"/>
    <lineage>
        <taxon>unclassified sequences</taxon>
        <taxon>metagenomes</taxon>
        <taxon>ecological metagenomes</taxon>
    </lineage>
</organism>
<comment type="caution">
    <text evidence="3">The sequence shown here is derived from an EMBL/GenBank/DDBJ whole genome shotgun (WGS) entry which is preliminary data.</text>
</comment>
<evidence type="ECO:0000256" key="1">
    <source>
        <dbReference type="ARBA" id="ARBA00023172"/>
    </source>
</evidence>
<proteinExistence type="predicted"/>
<dbReference type="PANTHER" id="PTHR30349:SF82">
    <property type="entry name" value="INTEGRASE_RECOMBINASE YOEC-RELATED"/>
    <property type="match status" value="1"/>
</dbReference>
<dbReference type="InterPro" id="IPR002104">
    <property type="entry name" value="Integrase_catalytic"/>
</dbReference>
<dbReference type="SUPFAM" id="SSF56349">
    <property type="entry name" value="DNA breaking-rejoining enzymes"/>
    <property type="match status" value="1"/>
</dbReference>
<dbReference type="Pfam" id="PF00589">
    <property type="entry name" value="Phage_integrase"/>
    <property type="match status" value="1"/>
</dbReference>
<dbReference type="EMBL" id="LAZR01002991">
    <property type="protein sequence ID" value="KKN23241.1"/>
    <property type="molecule type" value="Genomic_DNA"/>
</dbReference>
<keyword evidence="1" id="KW-0233">DNA recombination</keyword>
<protein>
    <recommendedName>
        <fullName evidence="2">Tyr recombinase domain-containing protein</fullName>
    </recommendedName>
</protein>
<dbReference type="GO" id="GO:0003677">
    <property type="term" value="F:DNA binding"/>
    <property type="evidence" value="ECO:0007669"/>
    <property type="project" value="InterPro"/>
</dbReference>
<feature type="domain" description="Tyr recombinase" evidence="2">
    <location>
        <begin position="2"/>
        <end position="204"/>
    </location>
</feature>
<evidence type="ECO:0000313" key="3">
    <source>
        <dbReference type="EMBL" id="KKN23241.1"/>
    </source>
</evidence>
<dbReference type="AlphaFoldDB" id="A0A0F9RDP2"/>
<reference evidence="3" key="1">
    <citation type="journal article" date="2015" name="Nature">
        <title>Complex archaea that bridge the gap between prokaryotes and eukaryotes.</title>
        <authorList>
            <person name="Spang A."/>
            <person name="Saw J.H."/>
            <person name="Jorgensen S.L."/>
            <person name="Zaremba-Niedzwiedzka K."/>
            <person name="Martijn J."/>
            <person name="Lind A.E."/>
            <person name="van Eijk R."/>
            <person name="Schleper C."/>
            <person name="Guy L."/>
            <person name="Ettema T.J."/>
        </authorList>
    </citation>
    <scope>NUCLEOTIDE SEQUENCE</scope>
</reference>
<evidence type="ECO:0000259" key="2">
    <source>
        <dbReference type="PROSITE" id="PS51898"/>
    </source>
</evidence>
<dbReference type="GO" id="GO:0015074">
    <property type="term" value="P:DNA integration"/>
    <property type="evidence" value="ECO:0007669"/>
    <property type="project" value="InterPro"/>
</dbReference>
<dbReference type="InterPro" id="IPR050090">
    <property type="entry name" value="Tyrosine_recombinase_XerCD"/>
</dbReference>
<dbReference type="Gene3D" id="1.10.443.10">
    <property type="entry name" value="Intergrase catalytic core"/>
    <property type="match status" value="1"/>
</dbReference>
<dbReference type="InterPro" id="IPR013762">
    <property type="entry name" value="Integrase-like_cat_sf"/>
</dbReference>
<dbReference type="InterPro" id="IPR011010">
    <property type="entry name" value="DNA_brk_join_enz"/>
</dbReference>
<sequence length="220" mass="24761">MIGCRPLTPNEFALVLRAFHGRDELRNRLLFVLGVSTGFRISELLSVSIRDVHREGRLVQRIRVRRRDMKGGRPTPGRARGSRVHARTAILTPLARKHLELWLGHLALEGALAPDAPLFRSRKGTARAISRVQAYRVLRAAFEYCELDLTSPGTHTMRKTFADTMYEALGQNIFKLQKALGHASPSSTVAYLSFNEEEIDEAAMTAWSQPEETHKCTNLT</sequence>
<gene>
    <name evidence="3" type="ORF">LCGC14_0906860</name>
</gene>
<dbReference type="PROSITE" id="PS51898">
    <property type="entry name" value="TYR_RECOMBINASE"/>
    <property type="match status" value="1"/>
</dbReference>
<accession>A0A0F9RDP2</accession>
<name>A0A0F9RDP2_9ZZZZ</name>